<evidence type="ECO:0000313" key="2">
    <source>
        <dbReference type="Proteomes" id="UP000230233"/>
    </source>
</evidence>
<sequence>MVSHSIPMGYESLKSVLLHTDPNLRFKLSQRIPKIRLTEKAVPLRIESLSLNGFESVINSQTYRLGVYRHYHTEDIPMSIKRENNEGGSRVDLDQYGFMIPIPFNPILTGDILFHTKITIDLQRDREGREQHYQNSVRRYEAALAKINELEREGKTIEEFLAGPMTDEDQRIRDVVKLGTEQTQMWIDEFRSGLLSLHYRRHRIAPPFTCFLQLTIIQGDVKKIQRYEYNHKIYEATKKLNEILFANRPVIIVNQFQSATAYVLRIPIGLKISANSVYGYNNQIVPFSSILDSSRTLRRLDIHFVEDDFLNFQHSLVKSAEKVSICTFKAKINMLARCVTVVQSNATSLQVSYAPLPEDINLHGNTTRIEVFHSPLPKEISQSIFRFKIAQRVPKIRLTEKAVPLRIEYLSLDEFRTTVNSQSYTLGVYRHFPTEDIPIRMKNSNDRGGVSWDLDRYGFEIPNSTTPVLNGDVSFRTENAIIIRRDTERVEQHLQVSLRVYENALAKLNQLESEGKTVEEFLAGPMTVDDRRIRLYVHSPKEYLQLRINEFRNDLLPFHYRRNNLSPPFICYIQLTITQGDVRTIQRYLYNQKLYEAAKKFNEILFGNRPVIIVNQLNNMGSWDVWRIPVGLKISAVSISANSGYGDAREIIPISSILDSSKSLRNLSFSDISDPVLSFQHSFVREAEKLSVLSLKQRINMLVNALEKMENQKFHIDLMNHQNPSATYYFQLLQGWMSTERSVDSMLTLGLRTDYVGEEILELVRARNERTESTDRCVTVLRSDATSLQVSYAPLPEEINFSTFLLTARIIKA</sequence>
<dbReference type="EMBL" id="PDUG01000002">
    <property type="protein sequence ID" value="PIC47874.1"/>
    <property type="molecule type" value="Genomic_DNA"/>
</dbReference>
<dbReference type="Proteomes" id="UP000230233">
    <property type="component" value="Chromosome II"/>
</dbReference>
<accession>A0A2G5V7U0</accession>
<dbReference type="PANTHER" id="PTHR31379">
    <property type="entry name" value="F-BOX C PROTEIN-RELATED-RELATED"/>
    <property type="match status" value="1"/>
</dbReference>
<comment type="caution">
    <text evidence="1">The sequence shown here is derived from an EMBL/GenBank/DDBJ whole genome shotgun (WGS) entry which is preliminary data.</text>
</comment>
<organism evidence="1 2">
    <name type="scientific">Caenorhabditis nigoni</name>
    <dbReference type="NCBI Taxonomy" id="1611254"/>
    <lineage>
        <taxon>Eukaryota</taxon>
        <taxon>Metazoa</taxon>
        <taxon>Ecdysozoa</taxon>
        <taxon>Nematoda</taxon>
        <taxon>Chromadorea</taxon>
        <taxon>Rhabditida</taxon>
        <taxon>Rhabditina</taxon>
        <taxon>Rhabditomorpha</taxon>
        <taxon>Rhabditoidea</taxon>
        <taxon>Rhabditidae</taxon>
        <taxon>Peloderinae</taxon>
        <taxon>Caenorhabditis</taxon>
    </lineage>
</organism>
<dbReference type="Pfam" id="PF12078">
    <property type="entry name" value="DUF3557"/>
    <property type="match status" value="2"/>
</dbReference>
<dbReference type="InterPro" id="IPR021942">
    <property type="entry name" value="DUF3557"/>
</dbReference>
<reference evidence="2" key="1">
    <citation type="submission" date="2017-10" db="EMBL/GenBank/DDBJ databases">
        <title>Rapid genome shrinkage in a self-fertile nematode reveals novel sperm competition proteins.</title>
        <authorList>
            <person name="Yin D."/>
            <person name="Schwarz E.M."/>
            <person name="Thomas C.G."/>
            <person name="Felde R.L."/>
            <person name="Korf I.F."/>
            <person name="Cutter A.D."/>
            <person name="Schartner C.M."/>
            <person name="Ralston E.J."/>
            <person name="Meyer B.J."/>
            <person name="Haag E.S."/>
        </authorList>
    </citation>
    <scope>NUCLEOTIDE SEQUENCE [LARGE SCALE GENOMIC DNA]</scope>
    <source>
        <strain evidence="2">JU1422</strain>
    </source>
</reference>
<dbReference type="AlphaFoldDB" id="A0A2G5V7U0"/>
<protein>
    <submittedName>
        <fullName evidence="1">Uncharacterized protein</fullName>
    </submittedName>
</protein>
<name>A0A2G5V7U0_9PELO</name>
<proteinExistence type="predicted"/>
<dbReference type="PANTHER" id="PTHR31379:SF1">
    <property type="entry name" value="F-BOX C PROTEIN-RELATED"/>
    <property type="match status" value="1"/>
</dbReference>
<evidence type="ECO:0000313" key="1">
    <source>
        <dbReference type="EMBL" id="PIC47874.1"/>
    </source>
</evidence>
<keyword evidence="2" id="KW-1185">Reference proteome</keyword>
<gene>
    <name evidence="1" type="primary">Cnig_chr_II.g7060</name>
    <name evidence="1" type="ORF">B9Z55_007060</name>
</gene>